<dbReference type="PANTHER" id="PTHR23150:SF19">
    <property type="entry name" value="FORMYLGLYCINE-GENERATING ENZYME"/>
    <property type="match status" value="1"/>
</dbReference>
<dbReference type="SUPFAM" id="SSF56436">
    <property type="entry name" value="C-type lectin-like"/>
    <property type="match status" value="1"/>
</dbReference>
<accession>A0A370DPF5</accession>
<protein>
    <recommendedName>
        <fullName evidence="1">Sulfatase-modifying factor enzyme-like domain-containing protein</fullName>
    </recommendedName>
</protein>
<proteinExistence type="predicted"/>
<feature type="domain" description="Sulfatase-modifying factor enzyme-like" evidence="1">
    <location>
        <begin position="129"/>
        <end position="355"/>
    </location>
</feature>
<dbReference type="Pfam" id="PF03781">
    <property type="entry name" value="FGE-sulfatase"/>
    <property type="match status" value="1"/>
</dbReference>
<dbReference type="Proteomes" id="UP000254771">
    <property type="component" value="Unassembled WGS sequence"/>
</dbReference>
<evidence type="ECO:0000313" key="3">
    <source>
        <dbReference type="Proteomes" id="UP000254771"/>
    </source>
</evidence>
<reference evidence="2 3" key="1">
    <citation type="journal article" date="2018" name="ISME J.">
        <title>Endosymbiont genomes yield clues of tubeworm success.</title>
        <authorList>
            <person name="Li Y."/>
            <person name="Liles M.R."/>
            <person name="Halanych K.M."/>
        </authorList>
    </citation>
    <scope>NUCLEOTIDE SEQUENCE [LARGE SCALE GENOMIC DNA]</scope>
    <source>
        <strain evidence="2">A1462</strain>
    </source>
</reference>
<dbReference type="InterPro" id="IPR051043">
    <property type="entry name" value="Sulfatase_Mod_Factor_Kinase"/>
</dbReference>
<name>A0A370DPF5_9GAMM</name>
<evidence type="ECO:0000259" key="1">
    <source>
        <dbReference type="Pfam" id="PF03781"/>
    </source>
</evidence>
<comment type="caution">
    <text evidence="2">The sequence shown here is derived from an EMBL/GenBank/DDBJ whole genome shotgun (WGS) entry which is preliminary data.</text>
</comment>
<keyword evidence="3" id="KW-1185">Reference proteome</keyword>
<dbReference type="InterPro" id="IPR005532">
    <property type="entry name" value="SUMF_dom"/>
</dbReference>
<dbReference type="GO" id="GO:0120147">
    <property type="term" value="F:formylglycine-generating oxidase activity"/>
    <property type="evidence" value="ECO:0007669"/>
    <property type="project" value="TreeGrafter"/>
</dbReference>
<sequence>MKTSAKVTFLRPQAGWRVLLLCLGLCFGWALDMSEAIAQYRCHGKLAEGATPNALDNPCPDPAGDLVMPMPGGLSMVFRTVAVPGKNYWGAADRNIVLGHPEAPIFEAQQGVTVAGSFKAEDGTWRIVLGKYEVTTAQFAAVLGQGDIAVGIAHLVRSSGELEEYTALQKPGLDPFDRERLLAKPVSGIPLRDYQAFIEAYTAWCYDDAACRAAMPTFGSMPGFFRLPTEIEWEYAARNNDDQYSDRLPFPLEKTTEFGRISSGRRIHSETTLIGRQWAINGFYDLFGNVEELSDDRFVTELAGGKSGSRVGRGGNFTDTAKDLRLSMRREIPVWRADGDRLVETRSPRVGIRLAIGSPNIPDRVVFDQIEKEYETWRGSLAKMQSASGRSTQASLLGADEPLRRIEELLPDLVRRNPGLAEDVRRINAQVIEARVQLVRTTEDLVKQLTENTVKAAAEVGRTLSELGRAKRSLKLIKKSKESLASAGRLERRLSYLQEQYSALFKAYSDQIQTLASYRDFADERLAIMAKARNTRYVVLGLELSTRHVGDVLNGTVDLDRWQDDIRTGFGAK</sequence>
<dbReference type="InterPro" id="IPR042095">
    <property type="entry name" value="SUMF_sf"/>
</dbReference>
<dbReference type="EMBL" id="QFXE01000008">
    <property type="protein sequence ID" value="RDH86793.1"/>
    <property type="molecule type" value="Genomic_DNA"/>
</dbReference>
<evidence type="ECO:0000313" key="2">
    <source>
        <dbReference type="EMBL" id="RDH86793.1"/>
    </source>
</evidence>
<dbReference type="Gene3D" id="3.90.1580.10">
    <property type="entry name" value="paralog of FGE (formylglycine-generating enzyme)"/>
    <property type="match status" value="1"/>
</dbReference>
<dbReference type="PANTHER" id="PTHR23150">
    <property type="entry name" value="SULFATASE MODIFYING FACTOR 1, 2"/>
    <property type="match status" value="1"/>
</dbReference>
<dbReference type="AlphaFoldDB" id="A0A370DPF5"/>
<organism evidence="2 3">
    <name type="scientific">endosymbiont of Escarpia spicata</name>
    <dbReference type="NCBI Taxonomy" id="2200908"/>
    <lineage>
        <taxon>Bacteria</taxon>
        <taxon>Pseudomonadati</taxon>
        <taxon>Pseudomonadota</taxon>
        <taxon>Gammaproteobacteria</taxon>
        <taxon>sulfur-oxidizing symbionts</taxon>
    </lineage>
</organism>
<dbReference type="InterPro" id="IPR016187">
    <property type="entry name" value="CTDL_fold"/>
</dbReference>
<gene>
    <name evidence="2" type="ORF">DIZ78_07850</name>
</gene>